<proteinExistence type="predicted"/>
<reference evidence="2 3" key="1">
    <citation type="submission" date="2016-10" db="EMBL/GenBank/DDBJ databases">
        <authorList>
            <person name="de Groot N.N."/>
        </authorList>
    </citation>
    <scope>NUCLEOTIDE SEQUENCE [LARGE SCALE GENOMIC DNA]</scope>
    <source>
        <strain evidence="2 3">OK461</strain>
    </source>
</reference>
<sequence length="51" mass="5757">MQRVFKMGMITPSDHHQQFRRGEQLGLVAGRGVEHGGQRFEDTSRNGGCQE</sequence>
<evidence type="ECO:0000256" key="1">
    <source>
        <dbReference type="SAM" id="MobiDB-lite"/>
    </source>
</evidence>
<organism evidence="2 3">
    <name type="scientific">Streptomyces mirabilis</name>
    <dbReference type="NCBI Taxonomy" id="68239"/>
    <lineage>
        <taxon>Bacteria</taxon>
        <taxon>Bacillati</taxon>
        <taxon>Actinomycetota</taxon>
        <taxon>Actinomycetes</taxon>
        <taxon>Kitasatosporales</taxon>
        <taxon>Streptomycetaceae</taxon>
        <taxon>Streptomyces</taxon>
    </lineage>
</organism>
<evidence type="ECO:0000313" key="2">
    <source>
        <dbReference type="EMBL" id="SFF96499.1"/>
    </source>
</evidence>
<dbReference type="AlphaFoldDB" id="A0A1I2N0U0"/>
<evidence type="ECO:0000313" key="3">
    <source>
        <dbReference type="Proteomes" id="UP000181942"/>
    </source>
</evidence>
<protein>
    <submittedName>
        <fullName evidence="2">Uncharacterized protein</fullName>
    </submittedName>
</protein>
<gene>
    <name evidence="2" type="ORF">SAMN02787118_11481</name>
</gene>
<feature type="compositionally biased region" description="Basic and acidic residues" evidence="1">
    <location>
        <begin position="32"/>
        <end position="44"/>
    </location>
</feature>
<dbReference type="Proteomes" id="UP000181942">
    <property type="component" value="Unassembled WGS sequence"/>
</dbReference>
<accession>A0A1I2N0U0</accession>
<name>A0A1I2N0U0_9ACTN</name>
<dbReference type="EMBL" id="FONR01000014">
    <property type="protein sequence ID" value="SFF96499.1"/>
    <property type="molecule type" value="Genomic_DNA"/>
</dbReference>
<dbReference type="RefSeq" id="WP_177324207.1">
    <property type="nucleotide sequence ID" value="NZ_FONR01000014.1"/>
</dbReference>
<feature type="region of interest" description="Disordered" evidence="1">
    <location>
        <begin position="32"/>
        <end position="51"/>
    </location>
</feature>